<reference evidence="1 2" key="1">
    <citation type="submission" date="2016-10" db="EMBL/GenBank/DDBJ databases">
        <authorList>
            <person name="de Groot N.N."/>
        </authorList>
    </citation>
    <scope>NUCLEOTIDE SEQUENCE [LARGE SCALE GENOMIC DNA]</scope>
    <source>
        <strain evidence="1 2">CGMCC 1.6493</strain>
    </source>
</reference>
<accession>A0A1I7AGV8</accession>
<dbReference type="RefSeq" id="WP_175535068.1">
    <property type="nucleotide sequence ID" value="NZ_FPAQ01000017.1"/>
</dbReference>
<dbReference type="Proteomes" id="UP000199594">
    <property type="component" value="Unassembled WGS sequence"/>
</dbReference>
<dbReference type="AlphaFoldDB" id="A0A1I7AGV8"/>
<gene>
    <name evidence="1" type="ORF">SAMN04487956_11774</name>
</gene>
<sequence length="71" mass="8222">MPVTEVRLRRSGDGYVTGTVQGKRASCSWSDAEAVKRLGAKLYGDKLRRVDCMERYRDQGRLHSRWQILHD</sequence>
<protein>
    <submittedName>
        <fullName evidence="1">Uncharacterized protein</fullName>
    </submittedName>
</protein>
<name>A0A1I7AGV8_9GAMM</name>
<proteinExistence type="predicted"/>
<dbReference type="EMBL" id="FPAQ01000017">
    <property type="protein sequence ID" value="SFT74179.1"/>
    <property type="molecule type" value="Genomic_DNA"/>
</dbReference>
<evidence type="ECO:0000313" key="2">
    <source>
        <dbReference type="Proteomes" id="UP000199594"/>
    </source>
</evidence>
<organism evidence="1 2">
    <name type="scientific">Halomonas saccharevitans</name>
    <dbReference type="NCBI Taxonomy" id="416872"/>
    <lineage>
        <taxon>Bacteria</taxon>
        <taxon>Pseudomonadati</taxon>
        <taxon>Pseudomonadota</taxon>
        <taxon>Gammaproteobacteria</taxon>
        <taxon>Oceanospirillales</taxon>
        <taxon>Halomonadaceae</taxon>
        <taxon>Halomonas</taxon>
    </lineage>
</organism>
<evidence type="ECO:0000313" key="1">
    <source>
        <dbReference type="EMBL" id="SFT74179.1"/>
    </source>
</evidence>